<dbReference type="Proteomes" id="UP000199648">
    <property type="component" value="Unassembled WGS sequence"/>
</dbReference>
<dbReference type="EMBL" id="FMWD01000001">
    <property type="protein sequence ID" value="SCZ50665.1"/>
    <property type="molecule type" value="Genomic_DNA"/>
</dbReference>
<dbReference type="GO" id="GO:1902626">
    <property type="term" value="P:assembly of large subunit precursor of preribosome"/>
    <property type="evidence" value="ECO:0007669"/>
    <property type="project" value="UniProtKB-UniRule"/>
</dbReference>
<organism evidence="7 8">
    <name type="scientific">Thiohalomonas denitrificans</name>
    <dbReference type="NCBI Taxonomy" id="415747"/>
    <lineage>
        <taxon>Bacteria</taxon>
        <taxon>Pseudomonadati</taxon>
        <taxon>Pseudomonadota</taxon>
        <taxon>Gammaproteobacteria</taxon>
        <taxon>Thiohalomonadales</taxon>
        <taxon>Thiohalomonadaceae</taxon>
        <taxon>Thiohalomonas</taxon>
    </lineage>
</organism>
<name>A0A1G5PM82_9GAMM</name>
<keyword evidence="3 5" id="KW-0699">rRNA-binding</keyword>
<comment type="function">
    <text evidence="5">Member of a network of 50S ribosomal subunit biogenesis factors which assembles along the 30S-50S interface, preventing incorrect 23S rRNA structures from forming. Promotes peptidyl transferase center (PTC) maturation.</text>
</comment>
<reference evidence="7 8" key="1">
    <citation type="submission" date="2016-10" db="EMBL/GenBank/DDBJ databases">
        <authorList>
            <person name="de Groot N.N."/>
        </authorList>
    </citation>
    <scope>NUCLEOTIDE SEQUENCE [LARGE SCALE GENOMIC DNA]</scope>
    <source>
        <strain evidence="7 8">HLD2</strain>
    </source>
</reference>
<keyword evidence="1 5" id="KW-0963">Cytoplasm</keyword>
<dbReference type="InterPro" id="IPR006839">
    <property type="entry name" value="DarP"/>
</dbReference>
<dbReference type="Pfam" id="PF04751">
    <property type="entry name" value="DarP"/>
    <property type="match status" value="1"/>
</dbReference>
<evidence type="ECO:0000256" key="2">
    <source>
        <dbReference type="ARBA" id="ARBA00022517"/>
    </source>
</evidence>
<keyword evidence="4 5" id="KW-0694">RNA-binding</keyword>
<dbReference type="NCBIfam" id="NF003593">
    <property type="entry name" value="PRK05255.1-1"/>
    <property type="match status" value="1"/>
</dbReference>
<dbReference type="PANTHER" id="PTHR38101:SF1">
    <property type="entry name" value="UPF0307 PROTEIN YJGA"/>
    <property type="match status" value="1"/>
</dbReference>
<dbReference type="PIRSF" id="PIRSF016183">
    <property type="entry name" value="UCP016183"/>
    <property type="match status" value="1"/>
</dbReference>
<dbReference type="CDD" id="cd16331">
    <property type="entry name" value="YjgA-like"/>
    <property type="match status" value="1"/>
</dbReference>
<dbReference type="GO" id="GO:0043022">
    <property type="term" value="F:ribosome binding"/>
    <property type="evidence" value="ECO:0007669"/>
    <property type="project" value="UniProtKB-UniRule"/>
</dbReference>
<dbReference type="SUPFAM" id="SSF158710">
    <property type="entry name" value="PSPTO4464-like"/>
    <property type="match status" value="1"/>
</dbReference>
<evidence type="ECO:0000256" key="3">
    <source>
        <dbReference type="ARBA" id="ARBA00022730"/>
    </source>
</evidence>
<evidence type="ECO:0000256" key="5">
    <source>
        <dbReference type="HAMAP-Rule" id="MF_00765"/>
    </source>
</evidence>
<protein>
    <recommendedName>
        <fullName evidence="5">Dual-action ribosomal maturation protein DarP</fullName>
    </recommendedName>
    <alternativeName>
        <fullName evidence="5">Large ribosomal subunit assembly factor DarP</fullName>
    </alternativeName>
</protein>
<keyword evidence="2 5" id="KW-0690">Ribosome biogenesis</keyword>
<keyword evidence="8" id="KW-1185">Reference proteome</keyword>
<dbReference type="GO" id="GO:0005829">
    <property type="term" value="C:cytosol"/>
    <property type="evidence" value="ECO:0007669"/>
    <property type="project" value="TreeGrafter"/>
</dbReference>
<comment type="similarity">
    <text evidence="5">Belongs to the DarP family.</text>
</comment>
<dbReference type="InterPro" id="IPR023153">
    <property type="entry name" value="DarP_sf"/>
</dbReference>
<dbReference type="STRING" id="415747.SAMN03097708_00469"/>
<feature type="region of interest" description="Disordered" evidence="6">
    <location>
        <begin position="1"/>
        <end position="41"/>
    </location>
</feature>
<dbReference type="AlphaFoldDB" id="A0A1G5PM82"/>
<evidence type="ECO:0000256" key="4">
    <source>
        <dbReference type="ARBA" id="ARBA00022884"/>
    </source>
</evidence>
<evidence type="ECO:0000256" key="1">
    <source>
        <dbReference type="ARBA" id="ARBA00022490"/>
    </source>
</evidence>
<evidence type="ECO:0000256" key="6">
    <source>
        <dbReference type="SAM" id="MobiDB-lite"/>
    </source>
</evidence>
<feature type="compositionally biased region" description="Basic and acidic residues" evidence="6">
    <location>
        <begin position="27"/>
        <end position="41"/>
    </location>
</feature>
<evidence type="ECO:0000313" key="8">
    <source>
        <dbReference type="Proteomes" id="UP000199648"/>
    </source>
</evidence>
<gene>
    <name evidence="5" type="primary">darP</name>
    <name evidence="7" type="ORF">SAMN03097708_00469</name>
</gene>
<dbReference type="PANTHER" id="PTHR38101">
    <property type="entry name" value="UPF0307 PROTEIN YJGA"/>
    <property type="match status" value="1"/>
</dbReference>
<evidence type="ECO:0000313" key="7">
    <source>
        <dbReference type="EMBL" id="SCZ50665.1"/>
    </source>
</evidence>
<comment type="subcellular location">
    <subcellularLocation>
        <location evidence="5">Cytoplasm</location>
    </subcellularLocation>
    <text evidence="5">Associates with late stage pre-50S ribosomal subunits.</text>
</comment>
<dbReference type="HAMAP" id="MF_00765">
    <property type="entry name" value="DarP"/>
    <property type="match status" value="1"/>
</dbReference>
<sequence length="188" mass="21843">MSPERGLQPGYNPPMNESDFESGIEEQPERPSKSHFKRESHTLLEAAHQLVDLPDAKLQLVPMPDDLRDAVELGRKIHKHGGRKRQIKYIGKLLRSMDAEPILEALETVDSRAAAVTARHHLAERWRQRLLDEGDQAVSEFVETYPQVDRQHLRQLIRNTRAERKAEKPPRHSRELFRLVRDTIEKQT</sequence>
<dbReference type="GO" id="GO:0019843">
    <property type="term" value="F:rRNA binding"/>
    <property type="evidence" value="ECO:0007669"/>
    <property type="project" value="UniProtKB-UniRule"/>
</dbReference>
<accession>A0A1G5PM82</accession>
<proteinExistence type="inferred from homology"/>
<dbReference type="Gene3D" id="1.10.60.30">
    <property type="entry name" value="PSPTO4464-like domains"/>
    <property type="match status" value="2"/>
</dbReference>